<proteinExistence type="predicted"/>
<sequence>MPPLIHFKSAGLRRFLLILVSPFYFLIVFGTRIGRSVELTLADFHEVFCAVWKGNVEKERLLPCPFCGGKANPDGWRANGGASGPACDQCGATAWSTYTWNSRVPVSPESGQKSDSGE</sequence>
<organism evidence="2">
    <name type="scientific">Oxalobacter aliiformigenes</name>
    <dbReference type="NCBI Taxonomy" id="2946593"/>
    <lineage>
        <taxon>Bacteria</taxon>
        <taxon>Pseudomonadati</taxon>
        <taxon>Pseudomonadota</taxon>
        <taxon>Betaproteobacteria</taxon>
        <taxon>Burkholderiales</taxon>
        <taxon>Oxalobacteraceae</taxon>
        <taxon>Oxalobacter</taxon>
    </lineage>
</organism>
<feature type="transmembrane region" description="Helical" evidence="1">
    <location>
        <begin position="12"/>
        <end position="31"/>
    </location>
</feature>
<reference evidence="2" key="2">
    <citation type="journal article" date="2022" name="Front. Microbiol.">
        <title>New perspectives on an old grouping: The genomic and phenotypic variability of Oxalobacter formigenes and the implications for calcium oxalate stone prevention.</title>
        <authorList>
            <person name="Chmiel J.A."/>
            <person name="Carr C."/>
            <person name="Stuivenberg G.A."/>
            <person name="Venema R."/>
            <person name="Chanyi R.M."/>
            <person name="Al K.F."/>
            <person name="Giguere D."/>
            <person name="Say H."/>
            <person name="Akouris P.P."/>
            <person name="Dominguez Romero S.A."/>
            <person name="Kwong A."/>
            <person name="Tai V."/>
            <person name="Koval S.F."/>
            <person name="Razvi H."/>
            <person name="Bjazevic J."/>
            <person name="Burton J.P."/>
        </authorList>
    </citation>
    <scope>NUCLEOTIDE SEQUENCE</scope>
    <source>
        <strain evidence="2">OxK</strain>
    </source>
</reference>
<dbReference type="EMBL" id="CP098248">
    <property type="protein sequence ID" value="WAV97553.1"/>
    <property type="molecule type" value="Genomic_DNA"/>
</dbReference>
<evidence type="ECO:0000313" key="3">
    <source>
        <dbReference type="EMBL" id="WAV97553.1"/>
    </source>
</evidence>
<reference evidence="3" key="1">
    <citation type="journal article" date="2022" name="Front. Microbiol.">
        <title>New perspectives on an old grouping: The genomic and phenotypic variability of Oxalobacter formigenes and the implications for calcium oxalate stone prevention.</title>
        <authorList>
            <person name="Chmiel J.A."/>
            <person name="Carr C."/>
            <person name="Stuivenberg G.A."/>
            <person name="Venema R."/>
            <person name="Chanyi R.M."/>
            <person name="Al K.F."/>
            <person name="Giguere D."/>
            <person name="Say H."/>
            <person name="Akouris P.P."/>
            <person name="Dominguez Romero S.A."/>
            <person name="Kwong A."/>
            <person name="Tai V."/>
            <person name="Koval S.F."/>
            <person name="Razvi H."/>
            <person name="Bjazevic J."/>
            <person name="Burton J.P."/>
        </authorList>
    </citation>
    <scope>NUCLEOTIDE SEQUENCE</scope>
    <source>
        <strain evidence="3">HOxNP-1</strain>
    </source>
</reference>
<keyword evidence="1" id="KW-1133">Transmembrane helix</keyword>
<dbReference type="Proteomes" id="UP001164819">
    <property type="component" value="Chromosome"/>
</dbReference>
<keyword evidence="4" id="KW-1185">Reference proteome</keyword>
<dbReference type="AlphaFoldDB" id="A0A9E9LR67"/>
<accession>A0A9E9LR67</accession>
<keyword evidence="1" id="KW-0472">Membrane</keyword>
<evidence type="ECO:0000313" key="4">
    <source>
        <dbReference type="Proteomes" id="UP001164794"/>
    </source>
</evidence>
<name>A0A9E9LR67_9BURK</name>
<keyword evidence="1" id="KW-0812">Transmembrane</keyword>
<evidence type="ECO:0000256" key="1">
    <source>
        <dbReference type="SAM" id="Phobius"/>
    </source>
</evidence>
<dbReference type="RefSeq" id="WP_269265030.1">
    <property type="nucleotide sequence ID" value="NZ_CP098248.1"/>
</dbReference>
<gene>
    <name evidence="3" type="ORF">NB645_02070</name>
    <name evidence="2" type="ORF">NB646_03170</name>
</gene>
<dbReference type="EMBL" id="CP098251">
    <property type="protein sequence ID" value="WAV91759.1"/>
    <property type="molecule type" value="Genomic_DNA"/>
</dbReference>
<evidence type="ECO:0000313" key="2">
    <source>
        <dbReference type="EMBL" id="WAV91759.1"/>
    </source>
</evidence>
<protein>
    <submittedName>
        <fullName evidence="2">Lar family restriction alleviation protein</fullName>
    </submittedName>
</protein>
<dbReference type="Proteomes" id="UP001164794">
    <property type="component" value="Chromosome"/>
</dbReference>